<feature type="region of interest" description="Disordered" evidence="1">
    <location>
        <begin position="355"/>
        <end position="385"/>
    </location>
</feature>
<dbReference type="InterPro" id="IPR018535">
    <property type="entry name" value="DUF1996"/>
</dbReference>
<accession>A0AAD7CK03</accession>
<feature type="domain" description="DUF1996" evidence="3">
    <location>
        <begin position="37"/>
        <end position="266"/>
    </location>
</feature>
<evidence type="ECO:0000259" key="3">
    <source>
        <dbReference type="Pfam" id="PF09362"/>
    </source>
</evidence>
<name>A0AAD7CK03_9AGAR</name>
<sequence>MVRNIMSKLLLAAGVLSSANAYFLFAMNDVIATERLDPIVNPGGVSGHTHTIFGGSNFRATTNTSFLRQSECTSSPINEDKSAYWAPTLYFQWKNGSFTSVSGNPVMYYLFSDTPGTTTPFPDDFRMISGTPTLRSYNASSYAQQAVTFLCLDFNGVTTKSNELPSTNCPSGIRAQINFPSCWDGKNTDSSDHKSHVAYLSGGPDSGTCSDPKYPVTLPRVFMEMYLDTATLYGQRDQAMNPDQPFVYAMGDPTGYGYHADFLMGWESGVLQKVVDGCNCNPYGDPTCCSDAGIFTFTHGGQCRITQGVDEIVTGTLDKLPGNNPVVPLNGVAQNLAASVTPAFIQPVYAYTGSSPTQTGSPVGAPVTATGAAPTSSTAAPPAKSSAVASSSSQAAAAGSSSKAAVASASSQQAAASSSSQPAAASPSSKAADASSSPATAKTSSTAAPAQATQPAAPGNNPAAPSSKATASSTKSASTSSSTHGSSPNPGSGSNKSGHCKHNNAGHKRNQFGRSRLTFDEPAAPRYESPFRRYPSGADDAL</sequence>
<feature type="chain" id="PRO_5042122966" evidence="2">
    <location>
        <begin position="22"/>
        <end position="542"/>
    </location>
</feature>
<feature type="compositionally biased region" description="Basic residues" evidence="1">
    <location>
        <begin position="498"/>
        <end position="511"/>
    </location>
</feature>
<evidence type="ECO:0000256" key="1">
    <source>
        <dbReference type="SAM" id="MobiDB-lite"/>
    </source>
</evidence>
<feature type="signal peptide" evidence="2">
    <location>
        <begin position="1"/>
        <end position="21"/>
    </location>
</feature>
<feature type="compositionally biased region" description="Low complexity" evidence="1">
    <location>
        <begin position="362"/>
        <end position="385"/>
    </location>
</feature>
<feature type="region of interest" description="Disordered" evidence="1">
    <location>
        <begin position="418"/>
        <end position="542"/>
    </location>
</feature>
<dbReference type="Proteomes" id="UP001221142">
    <property type="component" value="Unassembled WGS sequence"/>
</dbReference>
<dbReference type="AlphaFoldDB" id="A0AAD7CK03"/>
<feature type="compositionally biased region" description="Low complexity" evidence="1">
    <location>
        <begin position="418"/>
        <end position="497"/>
    </location>
</feature>
<evidence type="ECO:0000256" key="2">
    <source>
        <dbReference type="SAM" id="SignalP"/>
    </source>
</evidence>
<dbReference type="PANTHER" id="PTHR43662:SF3">
    <property type="entry name" value="DOMAIN PROTEIN, PUTATIVE (AFU_ORTHOLOGUE AFUA_6G11970)-RELATED"/>
    <property type="match status" value="1"/>
</dbReference>
<protein>
    <submittedName>
        <fullName evidence="4">WSC domain-containing protein</fullName>
    </submittedName>
</protein>
<dbReference type="Pfam" id="PF09362">
    <property type="entry name" value="DUF1996"/>
    <property type="match status" value="1"/>
</dbReference>
<gene>
    <name evidence="4" type="ORF">FB45DRAFT_780061</name>
</gene>
<reference evidence="4" key="1">
    <citation type="submission" date="2023-03" db="EMBL/GenBank/DDBJ databases">
        <title>Massive genome expansion in bonnet fungi (Mycena s.s.) driven by repeated elements and novel gene families across ecological guilds.</title>
        <authorList>
            <consortium name="Lawrence Berkeley National Laboratory"/>
            <person name="Harder C.B."/>
            <person name="Miyauchi S."/>
            <person name="Viragh M."/>
            <person name="Kuo A."/>
            <person name="Thoen E."/>
            <person name="Andreopoulos B."/>
            <person name="Lu D."/>
            <person name="Skrede I."/>
            <person name="Drula E."/>
            <person name="Henrissat B."/>
            <person name="Morin E."/>
            <person name="Kohler A."/>
            <person name="Barry K."/>
            <person name="LaButti K."/>
            <person name="Morin E."/>
            <person name="Salamov A."/>
            <person name="Lipzen A."/>
            <person name="Mereny Z."/>
            <person name="Hegedus B."/>
            <person name="Baldrian P."/>
            <person name="Stursova M."/>
            <person name="Weitz H."/>
            <person name="Taylor A."/>
            <person name="Grigoriev I.V."/>
            <person name="Nagy L.G."/>
            <person name="Martin F."/>
            <person name="Kauserud H."/>
        </authorList>
    </citation>
    <scope>NUCLEOTIDE SEQUENCE</scope>
    <source>
        <strain evidence="4">9284</strain>
    </source>
</reference>
<organism evidence="4 5">
    <name type="scientific">Roridomyces roridus</name>
    <dbReference type="NCBI Taxonomy" id="1738132"/>
    <lineage>
        <taxon>Eukaryota</taxon>
        <taxon>Fungi</taxon>
        <taxon>Dikarya</taxon>
        <taxon>Basidiomycota</taxon>
        <taxon>Agaricomycotina</taxon>
        <taxon>Agaricomycetes</taxon>
        <taxon>Agaricomycetidae</taxon>
        <taxon>Agaricales</taxon>
        <taxon>Marasmiineae</taxon>
        <taxon>Mycenaceae</taxon>
        <taxon>Roridomyces</taxon>
    </lineage>
</organism>
<evidence type="ECO:0000313" key="5">
    <source>
        <dbReference type="Proteomes" id="UP001221142"/>
    </source>
</evidence>
<keyword evidence="2" id="KW-0732">Signal</keyword>
<proteinExistence type="predicted"/>
<dbReference type="PANTHER" id="PTHR43662">
    <property type="match status" value="1"/>
</dbReference>
<dbReference type="EMBL" id="JARKIF010000001">
    <property type="protein sequence ID" value="KAJ7650806.1"/>
    <property type="molecule type" value="Genomic_DNA"/>
</dbReference>
<keyword evidence="5" id="KW-1185">Reference proteome</keyword>
<evidence type="ECO:0000313" key="4">
    <source>
        <dbReference type="EMBL" id="KAJ7650806.1"/>
    </source>
</evidence>
<comment type="caution">
    <text evidence="4">The sequence shown here is derived from an EMBL/GenBank/DDBJ whole genome shotgun (WGS) entry which is preliminary data.</text>
</comment>